<evidence type="ECO:0000256" key="3">
    <source>
        <dbReference type="SAM" id="MobiDB-lite"/>
    </source>
</evidence>
<organism evidence="5 6">
    <name type="scientific">Thanatephorus cucumeris (strain AG1-IB / isolate 7/3/14)</name>
    <name type="common">Lettuce bottom rot fungus</name>
    <name type="synonym">Rhizoctonia solani</name>
    <dbReference type="NCBI Taxonomy" id="1108050"/>
    <lineage>
        <taxon>Eukaryota</taxon>
        <taxon>Fungi</taxon>
        <taxon>Dikarya</taxon>
        <taxon>Basidiomycota</taxon>
        <taxon>Agaricomycotina</taxon>
        <taxon>Agaricomycetes</taxon>
        <taxon>Cantharellales</taxon>
        <taxon>Ceratobasidiaceae</taxon>
        <taxon>Rhizoctonia</taxon>
        <taxon>Rhizoctonia solani AG-1</taxon>
    </lineage>
</organism>
<dbReference type="Pfam" id="PF00172">
    <property type="entry name" value="Zn_clus"/>
    <property type="match status" value="1"/>
</dbReference>
<evidence type="ECO:0000256" key="1">
    <source>
        <dbReference type="ARBA" id="ARBA00004123"/>
    </source>
</evidence>
<dbReference type="AlphaFoldDB" id="A0A0B7FKA9"/>
<dbReference type="GO" id="GO:0005634">
    <property type="term" value="C:nucleus"/>
    <property type="evidence" value="ECO:0007669"/>
    <property type="project" value="UniProtKB-SubCell"/>
</dbReference>
<dbReference type="PANTHER" id="PTHR37534">
    <property type="entry name" value="TRANSCRIPTIONAL ACTIVATOR PROTEIN UGA3"/>
    <property type="match status" value="1"/>
</dbReference>
<dbReference type="Pfam" id="PF11951">
    <property type="entry name" value="Fungal_trans_2"/>
    <property type="match status" value="1"/>
</dbReference>
<keyword evidence="6" id="KW-1185">Reference proteome</keyword>
<dbReference type="CDD" id="cd00067">
    <property type="entry name" value="GAL4"/>
    <property type="match status" value="1"/>
</dbReference>
<feature type="compositionally biased region" description="Low complexity" evidence="3">
    <location>
        <begin position="63"/>
        <end position="80"/>
    </location>
</feature>
<dbReference type="PANTHER" id="PTHR37534:SF46">
    <property type="entry name" value="ZN(II)2CYS6 TRANSCRIPTION FACTOR (EUROFUNG)"/>
    <property type="match status" value="1"/>
</dbReference>
<evidence type="ECO:0000313" key="6">
    <source>
        <dbReference type="Proteomes" id="UP000059188"/>
    </source>
</evidence>
<dbReference type="OrthoDB" id="10309187at2759"/>
<feature type="region of interest" description="Disordered" evidence="3">
    <location>
        <begin position="47"/>
        <end position="88"/>
    </location>
</feature>
<dbReference type="EMBL" id="LN679102">
    <property type="protein sequence ID" value="CEL57359.1"/>
    <property type="molecule type" value="Genomic_DNA"/>
</dbReference>
<dbReference type="PROSITE" id="PS50048">
    <property type="entry name" value="ZN2_CY6_FUNGAL_2"/>
    <property type="match status" value="1"/>
</dbReference>
<dbReference type="InterPro" id="IPR036864">
    <property type="entry name" value="Zn2-C6_fun-type_DNA-bd_sf"/>
</dbReference>
<dbReference type="InterPro" id="IPR001138">
    <property type="entry name" value="Zn2Cys6_DnaBD"/>
</dbReference>
<evidence type="ECO:0000313" key="5">
    <source>
        <dbReference type="EMBL" id="CEL57359.1"/>
    </source>
</evidence>
<evidence type="ECO:0000256" key="2">
    <source>
        <dbReference type="ARBA" id="ARBA00023242"/>
    </source>
</evidence>
<dbReference type="PROSITE" id="PS00463">
    <property type="entry name" value="ZN2_CY6_FUNGAL_1"/>
    <property type="match status" value="1"/>
</dbReference>
<reference evidence="5 6" key="1">
    <citation type="submission" date="2014-11" db="EMBL/GenBank/DDBJ databases">
        <authorList>
            <person name="Wibberg Daniel"/>
        </authorList>
    </citation>
    <scope>NUCLEOTIDE SEQUENCE [LARGE SCALE GENOMIC DNA]</scope>
    <source>
        <strain evidence="5">Rhizoctonia solani AG1-IB 7/3/14</strain>
    </source>
</reference>
<dbReference type="SMART" id="SM00066">
    <property type="entry name" value="GAL4"/>
    <property type="match status" value="1"/>
</dbReference>
<feature type="domain" description="Zn(2)-C6 fungal-type" evidence="4">
    <location>
        <begin position="15"/>
        <end position="43"/>
    </location>
</feature>
<proteinExistence type="predicted"/>
<dbReference type="SUPFAM" id="SSF57701">
    <property type="entry name" value="Zn2/Cys6 DNA-binding domain"/>
    <property type="match status" value="1"/>
</dbReference>
<dbReference type="Gene3D" id="4.10.240.10">
    <property type="entry name" value="Zn(2)-C6 fungal-type DNA-binding domain"/>
    <property type="match status" value="1"/>
</dbReference>
<dbReference type="GO" id="GO:0000981">
    <property type="term" value="F:DNA-binding transcription factor activity, RNA polymerase II-specific"/>
    <property type="evidence" value="ECO:0007669"/>
    <property type="project" value="InterPro"/>
</dbReference>
<evidence type="ECO:0000259" key="4">
    <source>
        <dbReference type="PROSITE" id="PS50048"/>
    </source>
</evidence>
<dbReference type="InterPro" id="IPR021858">
    <property type="entry name" value="Fun_TF"/>
</dbReference>
<keyword evidence="2" id="KW-0539">Nucleus</keyword>
<name>A0A0B7FKA9_THACB</name>
<accession>A0A0B7FKA9</accession>
<protein>
    <recommendedName>
        <fullName evidence="4">Zn(2)-C6 fungal-type domain-containing protein</fullName>
    </recommendedName>
</protein>
<sequence>MNVLGRFPPGPVAASCLTCRLRHKKCDKNKPICERCSKGGHTCLGYQRSSGTEDPRLSYPTKAASLSSSPLGSLSSASSSVPRVADTDNTRSNDITIIISQNLEYEHRQNPSDCVSFDDDYSIYDTFPPTKPPTSITEASSLRKFQVANTLADQQYGFPSDPPLLEFNFEIPRGMSVTPSNIRHIVEYVISHFDRLRNIAYFKPQGDPIEETRRVAVWRLSTCAFSRGGMLIDAKIRDSVLEGNDYGYSSEFARWTEGFEQAVRMRLDQPIGPEELRERLIDSLEIFFAKSVVLSTTVTYQLFCEFAPRFLQIVGIIPTLCSAQYDHKISIAHLLASPLYKCVNYVFMDIMGSMVYGLPHILEYTTDIDLFHTRLHPVEWVSCLPGEFLVVLAKLNVFRDHRVCDWPVIEQQLISWEPRPGLEPKGLESWKSIAWFALQEMWRHVLLIYLYLAICGARTDDPRIQASLRQVLQLMRTIKRQDPPVKNPHLFVPYLVTGICSRTERQRKMVRERLGCRLETRLWLFRTLDFVPVLDHLWMGTGLEGHAVTWNDYVHSRQVMLPLYS</sequence>
<gene>
    <name evidence="5" type="ORF">RSOLAG1IB_02098</name>
</gene>
<dbReference type="Proteomes" id="UP000059188">
    <property type="component" value="Unassembled WGS sequence"/>
</dbReference>
<comment type="subcellular location">
    <subcellularLocation>
        <location evidence="1">Nucleus</location>
    </subcellularLocation>
</comment>
<dbReference type="STRING" id="1108050.A0A0B7FKA9"/>
<dbReference type="GO" id="GO:0008270">
    <property type="term" value="F:zinc ion binding"/>
    <property type="evidence" value="ECO:0007669"/>
    <property type="project" value="InterPro"/>
</dbReference>